<accession>A0A1W0X4N8</accession>
<dbReference type="InterPro" id="IPR029063">
    <property type="entry name" value="SAM-dependent_MTases_sf"/>
</dbReference>
<organism evidence="2 3">
    <name type="scientific">Hypsibius exemplaris</name>
    <name type="common">Freshwater tardigrade</name>
    <dbReference type="NCBI Taxonomy" id="2072580"/>
    <lineage>
        <taxon>Eukaryota</taxon>
        <taxon>Metazoa</taxon>
        <taxon>Ecdysozoa</taxon>
        <taxon>Tardigrada</taxon>
        <taxon>Eutardigrada</taxon>
        <taxon>Parachela</taxon>
        <taxon>Hypsibioidea</taxon>
        <taxon>Hypsibiidae</taxon>
        <taxon>Hypsibius</taxon>
    </lineage>
</organism>
<gene>
    <name evidence="2" type="ORF">BV898_03649</name>
</gene>
<dbReference type="InterPro" id="IPR025714">
    <property type="entry name" value="Methyltranfer_dom"/>
</dbReference>
<keyword evidence="2" id="KW-0489">Methyltransferase</keyword>
<keyword evidence="3" id="KW-1185">Reference proteome</keyword>
<dbReference type="Pfam" id="PF13679">
    <property type="entry name" value="Methyltransf_32"/>
    <property type="match status" value="1"/>
</dbReference>
<dbReference type="Proteomes" id="UP000192578">
    <property type="component" value="Unassembled WGS sequence"/>
</dbReference>
<dbReference type="SUPFAM" id="SSF53335">
    <property type="entry name" value="S-adenosyl-L-methionine-dependent methyltransferases"/>
    <property type="match status" value="1"/>
</dbReference>
<dbReference type="GO" id="GO:0032259">
    <property type="term" value="P:methylation"/>
    <property type="evidence" value="ECO:0007669"/>
    <property type="project" value="UniProtKB-KW"/>
</dbReference>
<sequence length="488" mass="53882">MSLRNVYQSRLEALIEVVLPLRPLLDARMAKFYSARLWRSILPEKLSQQSTSLRPADLDIVYDQLLNFCRNLYGINGESTSDVGPPKNEFEVLAYDIFVQASALKSACVPPVPLLFRTGNEDEHLKEGQKLNALFMMSAKKYVEVEDMSFFVSQYARLGDLHRVVDFGSGKGYLSAMLNMRYGLSVLGLELSSANVAAARVRTERMIKQWSSLCRSVGLESKTQPPGNGSLVFSSCEVTRNSDLDEIVADSQSSKSNVDDSYLLCGLHTCGSLGNDLLDIFRRNSSAKALVAIGCCYHFMAEAYSHLPEATGEVAGDNCLFPMSSYLNSIRFSLGRTARMLASQSPERILLSGIETSVQSMFFRAVLQELLGRHGVHLGSLDRVGKIDVTGGIDFVQYVAAARRVITIPSEISDDDARACLADFESLKSTIAVIILIRVMLAPCLEQIVLLDRALFLLDQKNVADVHLVSLFSPVVSPRTWAICAYKN</sequence>
<dbReference type="PANTHER" id="PTHR12496">
    <property type="entry name" value="CGI-41 METHYLTRANSFERASE"/>
    <property type="match status" value="1"/>
</dbReference>
<evidence type="ECO:0000313" key="2">
    <source>
        <dbReference type="EMBL" id="OQV22476.1"/>
    </source>
</evidence>
<proteinExistence type="predicted"/>
<dbReference type="GO" id="GO:0008168">
    <property type="term" value="F:methyltransferase activity"/>
    <property type="evidence" value="ECO:0007669"/>
    <property type="project" value="UniProtKB-KW"/>
</dbReference>
<dbReference type="OrthoDB" id="10258156at2759"/>
<reference evidence="3" key="1">
    <citation type="submission" date="2017-01" db="EMBL/GenBank/DDBJ databases">
        <title>Comparative genomics of anhydrobiosis in the tardigrade Hypsibius dujardini.</title>
        <authorList>
            <person name="Yoshida Y."/>
            <person name="Koutsovoulos G."/>
            <person name="Laetsch D."/>
            <person name="Stevens L."/>
            <person name="Kumar S."/>
            <person name="Horikawa D."/>
            <person name="Ishino K."/>
            <person name="Komine S."/>
            <person name="Tomita M."/>
            <person name="Blaxter M."/>
            <person name="Arakawa K."/>
        </authorList>
    </citation>
    <scope>NUCLEOTIDE SEQUENCE [LARGE SCALE GENOMIC DNA]</scope>
    <source>
        <strain evidence="3">Z151</strain>
    </source>
</reference>
<evidence type="ECO:0000259" key="1">
    <source>
        <dbReference type="Pfam" id="PF13679"/>
    </source>
</evidence>
<dbReference type="InterPro" id="IPR052220">
    <property type="entry name" value="METTL25"/>
</dbReference>
<dbReference type="Gene3D" id="3.40.50.150">
    <property type="entry name" value="Vaccinia Virus protein VP39"/>
    <property type="match status" value="1"/>
</dbReference>
<evidence type="ECO:0000313" key="3">
    <source>
        <dbReference type="Proteomes" id="UP000192578"/>
    </source>
</evidence>
<dbReference type="AlphaFoldDB" id="A0A1W0X4N8"/>
<keyword evidence="2" id="KW-0808">Transferase</keyword>
<feature type="domain" description="Methyltransferase" evidence="1">
    <location>
        <begin position="140"/>
        <end position="302"/>
    </location>
</feature>
<dbReference type="PANTHER" id="PTHR12496:SF9">
    <property type="entry name" value="METHYLTRANSFERASE-LIKE PROTEIN 25-RELATED"/>
    <property type="match status" value="1"/>
</dbReference>
<name>A0A1W0X4N8_HYPEX</name>
<protein>
    <submittedName>
        <fullName evidence="2">Methyltransferase-like protein 25</fullName>
    </submittedName>
</protein>
<comment type="caution">
    <text evidence="2">The sequence shown here is derived from an EMBL/GenBank/DDBJ whole genome shotgun (WGS) entry which is preliminary data.</text>
</comment>
<dbReference type="EMBL" id="MTYJ01000017">
    <property type="protein sequence ID" value="OQV22476.1"/>
    <property type="molecule type" value="Genomic_DNA"/>
</dbReference>